<dbReference type="CDD" id="cd05374">
    <property type="entry name" value="17beta-HSD-like_SDR_c"/>
    <property type="match status" value="1"/>
</dbReference>
<evidence type="ECO:0000313" key="6">
    <source>
        <dbReference type="Proteomes" id="UP001146351"/>
    </source>
</evidence>
<dbReference type="EMBL" id="JAPQKO010000001">
    <property type="protein sequence ID" value="KAJ5182877.1"/>
    <property type="molecule type" value="Genomic_DNA"/>
</dbReference>
<evidence type="ECO:0000259" key="4">
    <source>
        <dbReference type="SMART" id="SM00822"/>
    </source>
</evidence>
<dbReference type="Pfam" id="PF00106">
    <property type="entry name" value="adh_short"/>
    <property type="match status" value="1"/>
</dbReference>
<accession>A0A9W9IRZ7</accession>
<proteinExistence type="inferred from homology"/>
<sequence length="292" mass="31113">MTEQLTWFVTGCSSGLGEELVRAILSRGDQVIATARASNGISGAQRLAALEKAGAAVLELDTTASPAELNAKAKEAWSIYGQVDVLVNNAGYIEAAVVEEMDDDLLNNSLRTNVHGPLNMTRAFLPLMRARGSGTVLFSGTLGVYHGAPGASPYTASKALLDALVPNLAIEIASFGLRVSMLVYGHFRTNVMAPGRIQHRASHALPEYAELNRLVREGCAAVNGNQPGDPKKACGLIVEAVRGEGRCAGKQLPLRLPIGSDAFQRLRENAAEKTRMCDEWEGITLETNVETA</sequence>
<dbReference type="InterPro" id="IPR051911">
    <property type="entry name" value="SDR_oxidoreductase"/>
</dbReference>
<name>A0A9W9IRZ7_9EURO</name>
<dbReference type="GO" id="GO:0016491">
    <property type="term" value="F:oxidoreductase activity"/>
    <property type="evidence" value="ECO:0007669"/>
    <property type="project" value="UniProtKB-KW"/>
</dbReference>
<keyword evidence="2" id="KW-0560">Oxidoreductase</keyword>
<dbReference type="AlphaFoldDB" id="A0A9W9IRZ7"/>
<dbReference type="Gene3D" id="3.40.50.720">
    <property type="entry name" value="NAD(P)-binding Rossmann-like Domain"/>
    <property type="match status" value="1"/>
</dbReference>
<feature type="domain" description="Ketoreductase" evidence="4">
    <location>
        <begin position="5"/>
        <end position="178"/>
    </location>
</feature>
<reference evidence="5" key="2">
    <citation type="journal article" date="2023" name="IMA Fungus">
        <title>Comparative genomic study of the Penicillium genus elucidates a diverse pangenome and 15 lateral gene transfer events.</title>
        <authorList>
            <person name="Petersen C."/>
            <person name="Sorensen T."/>
            <person name="Nielsen M.R."/>
            <person name="Sondergaard T.E."/>
            <person name="Sorensen J.L."/>
            <person name="Fitzpatrick D.A."/>
            <person name="Frisvad J.C."/>
            <person name="Nielsen K.L."/>
        </authorList>
    </citation>
    <scope>NUCLEOTIDE SEQUENCE</scope>
    <source>
        <strain evidence="5">IBT 21917</strain>
    </source>
</reference>
<dbReference type="OrthoDB" id="1274115at2759"/>
<dbReference type="PRINTS" id="PR00080">
    <property type="entry name" value="SDRFAMILY"/>
</dbReference>
<keyword evidence="6" id="KW-1185">Reference proteome</keyword>
<dbReference type="Proteomes" id="UP001146351">
    <property type="component" value="Unassembled WGS sequence"/>
</dbReference>
<evidence type="ECO:0000256" key="1">
    <source>
        <dbReference type="ARBA" id="ARBA00006484"/>
    </source>
</evidence>
<dbReference type="InterPro" id="IPR036291">
    <property type="entry name" value="NAD(P)-bd_dom_sf"/>
</dbReference>
<dbReference type="PRINTS" id="PR00081">
    <property type="entry name" value="GDHRDH"/>
</dbReference>
<protein>
    <recommendedName>
        <fullName evidence="4">Ketoreductase domain-containing protein</fullName>
    </recommendedName>
</protein>
<evidence type="ECO:0000313" key="5">
    <source>
        <dbReference type="EMBL" id="KAJ5182877.1"/>
    </source>
</evidence>
<gene>
    <name evidence="5" type="ORF">N7492_000493</name>
</gene>
<dbReference type="SMART" id="SM00822">
    <property type="entry name" value="PKS_KR"/>
    <property type="match status" value="1"/>
</dbReference>
<dbReference type="PANTHER" id="PTHR43976">
    <property type="entry name" value="SHORT CHAIN DEHYDROGENASE"/>
    <property type="match status" value="1"/>
</dbReference>
<dbReference type="PANTHER" id="PTHR43976:SF16">
    <property type="entry name" value="SHORT-CHAIN DEHYDROGENASE_REDUCTASE FAMILY PROTEIN"/>
    <property type="match status" value="1"/>
</dbReference>
<organism evidence="5 6">
    <name type="scientific">Penicillium capsulatum</name>
    <dbReference type="NCBI Taxonomy" id="69766"/>
    <lineage>
        <taxon>Eukaryota</taxon>
        <taxon>Fungi</taxon>
        <taxon>Dikarya</taxon>
        <taxon>Ascomycota</taxon>
        <taxon>Pezizomycotina</taxon>
        <taxon>Eurotiomycetes</taxon>
        <taxon>Eurotiomycetidae</taxon>
        <taxon>Eurotiales</taxon>
        <taxon>Aspergillaceae</taxon>
        <taxon>Penicillium</taxon>
    </lineage>
</organism>
<comment type="caution">
    <text evidence="5">The sequence shown here is derived from an EMBL/GenBank/DDBJ whole genome shotgun (WGS) entry which is preliminary data.</text>
</comment>
<dbReference type="SUPFAM" id="SSF51735">
    <property type="entry name" value="NAD(P)-binding Rossmann-fold domains"/>
    <property type="match status" value="1"/>
</dbReference>
<evidence type="ECO:0000256" key="3">
    <source>
        <dbReference type="RuleBase" id="RU000363"/>
    </source>
</evidence>
<reference evidence="5" key="1">
    <citation type="submission" date="2022-11" db="EMBL/GenBank/DDBJ databases">
        <authorList>
            <person name="Petersen C."/>
        </authorList>
    </citation>
    <scope>NUCLEOTIDE SEQUENCE</scope>
    <source>
        <strain evidence="5">IBT 21917</strain>
    </source>
</reference>
<evidence type="ECO:0000256" key="2">
    <source>
        <dbReference type="ARBA" id="ARBA00023002"/>
    </source>
</evidence>
<dbReference type="InterPro" id="IPR057326">
    <property type="entry name" value="KR_dom"/>
</dbReference>
<dbReference type="InterPro" id="IPR002347">
    <property type="entry name" value="SDR_fam"/>
</dbReference>
<comment type="similarity">
    <text evidence="1 3">Belongs to the short-chain dehydrogenases/reductases (SDR) family.</text>
</comment>